<feature type="compositionally biased region" description="Basic and acidic residues" evidence="2">
    <location>
        <begin position="470"/>
        <end position="491"/>
    </location>
</feature>
<sequence length="1156" mass="130170">MAPNLELTYLDRVLMEIIETERMYVRDLRMIVEDYLAHIIDQCELLIGPEQVCALFGNIEDIYEFNSELLQALDLCDNDAVAVARCFIMKGEFFEIYTQYCTNYPNSVAALTECMRKKSLATFFRERQASLKCSLPLGSYLLKPVQRILKYHLLLQEIAKHFDPEEQGYEVVEEAIYTMTSVAWYINDMKRKHEHAIRLQEVQSLLLNWKGPDLTTYGELVLEGTFKVHRAKNERTLFLFDRVLLITKRRGEHFVYKAHIFCSTLMLIESAKDSLSFSVTHYKHPKQPHTVQAKTVEERKLWAHHIKRIILENHRAIIPQKAKDAIMELQPIYAPRYRHSPERTKKVQERPRSEHLTNNLGKPRSLRAPPVLAGGGHVALYVTAPLMPGPGFSNRTEVTLQNSSVLMTFVSQDLLVGVNNPNKQLPEDASNGTEASSEQATTDVLLLQKSEQEEEEATEEEPPSQPESLDGTHHSESPRSFEDQTSDRDSESAGTPSSAPESNPPVLSSEESSEDEEGMTDGGEAGGRTPSILPSSVLDRAGAIAQHFTNSVRRASLAQDEVRFLGCASPRLPGRPNTLRTEPAEGAKDGVFDGNRDSRRRRDSTLSTQDQLLLSKIKSYYDNAESQSPTFCLQRRESLTYIPAGLVRSSITRINSIPKADSMETTSSVTNLGPSSSLATESQDPLDSSQSLDTLSFELKGIEDSRKSQRSPFQHSQDSPSEEEEFIPSSQMIRIWQNMEQEMTLTQKEKKISTLQEAPQNSRASHKVSDSIKVQTKDSHPKSQELQTEKVFNRETLVLRPPVHQVSQAKPETGGGSTCEDDMEQANSKVLHLARQYSQKIKTAKPVVRQRSQGLLLCKNRLACVVEELEKTEISEKPKLDLNNSAFPPPLSHPAKVRSASSSLLCKEKMISRDQAQSCTSVNHSSSSSNEAFNWPDVQQLRSKYCNRSNSQKHVVSPANFTPDHVSRRRHSSCSSCLLPEGDALKVPSFKSGDTWETKAGESRRRLQRAGSLDLRLRNTGTTEAATQQEELTDLSRGGYFVAAKAPLPNDPEHCVIVMEKVLQPVEKSTEAEDEDNYIQIRSPTSKEKISIMAVIDRCRVYQDSDQYREGEEVKVRTEVARVPGDEESQEPKTKQKENGTHNVVKNLREKFQNMS</sequence>
<evidence type="ECO:0000256" key="1">
    <source>
        <dbReference type="ARBA" id="ARBA00022553"/>
    </source>
</evidence>
<feature type="compositionally biased region" description="Basic and acidic residues" evidence="2">
    <location>
        <begin position="582"/>
        <end position="597"/>
    </location>
</feature>
<evidence type="ECO:0000259" key="3">
    <source>
        <dbReference type="PROSITE" id="PS50003"/>
    </source>
</evidence>
<feature type="region of interest" description="Disordered" evidence="2">
    <location>
        <begin position="746"/>
        <end position="789"/>
    </location>
</feature>
<feature type="region of interest" description="Disordered" evidence="2">
    <location>
        <begin position="1107"/>
        <end position="1156"/>
    </location>
</feature>
<feature type="region of interest" description="Disordered" evidence="2">
    <location>
        <begin position="703"/>
        <end position="728"/>
    </location>
</feature>
<evidence type="ECO:0000259" key="4">
    <source>
        <dbReference type="PROSITE" id="PS50010"/>
    </source>
</evidence>
<feature type="compositionally biased region" description="Polar residues" evidence="2">
    <location>
        <begin position="753"/>
        <end position="763"/>
    </location>
</feature>
<dbReference type="CDD" id="cd13243">
    <property type="entry name" value="PH_PLEKHG1_G2_G3"/>
    <property type="match status" value="1"/>
</dbReference>
<protein>
    <recommendedName>
        <fullName evidence="7">DH domain-containing protein</fullName>
    </recommendedName>
</protein>
<feature type="compositionally biased region" description="Basic and acidic residues" evidence="2">
    <location>
        <begin position="1147"/>
        <end position="1156"/>
    </location>
</feature>
<organism evidence="5 6">
    <name type="scientific">Takifugu bimaculatus</name>
    <dbReference type="NCBI Taxonomy" id="433685"/>
    <lineage>
        <taxon>Eukaryota</taxon>
        <taxon>Metazoa</taxon>
        <taxon>Chordata</taxon>
        <taxon>Craniata</taxon>
        <taxon>Vertebrata</taxon>
        <taxon>Euteleostomi</taxon>
        <taxon>Actinopterygii</taxon>
        <taxon>Neopterygii</taxon>
        <taxon>Teleostei</taxon>
        <taxon>Neoteleostei</taxon>
        <taxon>Acanthomorphata</taxon>
        <taxon>Eupercaria</taxon>
        <taxon>Tetraodontiformes</taxon>
        <taxon>Tetradontoidea</taxon>
        <taxon>Tetraodontidae</taxon>
        <taxon>Takifugu</taxon>
    </lineage>
</organism>
<dbReference type="Gene3D" id="2.30.29.30">
    <property type="entry name" value="Pleckstrin-homology domain (PH domain)/Phosphotyrosine-binding domain (PTB)"/>
    <property type="match status" value="1"/>
</dbReference>
<feature type="compositionally biased region" description="Polar residues" evidence="2">
    <location>
        <begin position="430"/>
        <end position="442"/>
    </location>
</feature>
<dbReference type="PANTHER" id="PTHR45924">
    <property type="entry name" value="FI17866P1"/>
    <property type="match status" value="1"/>
</dbReference>
<dbReference type="EMBL" id="SWLE01000011">
    <property type="protein sequence ID" value="TNM94486.1"/>
    <property type="molecule type" value="Genomic_DNA"/>
</dbReference>
<feature type="compositionally biased region" description="Acidic residues" evidence="2">
    <location>
        <begin position="452"/>
        <end position="462"/>
    </location>
</feature>
<feature type="compositionally biased region" description="Basic and acidic residues" evidence="2">
    <location>
        <begin position="1107"/>
        <end position="1120"/>
    </location>
</feature>
<dbReference type="InterPro" id="IPR055251">
    <property type="entry name" value="SOS1_NGEF_PH"/>
</dbReference>
<dbReference type="InterPro" id="IPR043324">
    <property type="entry name" value="PH_PLEKHG1_G2_G3"/>
</dbReference>
<feature type="domain" description="PH" evidence="3">
    <location>
        <begin position="213"/>
        <end position="311"/>
    </location>
</feature>
<dbReference type="SMART" id="SM00233">
    <property type="entry name" value="PH"/>
    <property type="match status" value="1"/>
</dbReference>
<dbReference type="GO" id="GO:2000114">
    <property type="term" value="P:regulation of establishment of cell polarity"/>
    <property type="evidence" value="ECO:0007669"/>
    <property type="project" value="TreeGrafter"/>
</dbReference>
<evidence type="ECO:0000256" key="2">
    <source>
        <dbReference type="SAM" id="MobiDB-lite"/>
    </source>
</evidence>
<feature type="compositionally biased region" description="Polar residues" evidence="2">
    <location>
        <begin position="492"/>
        <end position="501"/>
    </location>
</feature>
<feature type="region of interest" description="Disordered" evidence="2">
    <location>
        <begin position="420"/>
        <end position="534"/>
    </location>
</feature>
<evidence type="ECO:0008006" key="7">
    <source>
        <dbReference type="Google" id="ProtNLM"/>
    </source>
</evidence>
<dbReference type="Pfam" id="PF00621">
    <property type="entry name" value="RhoGEF"/>
    <property type="match status" value="1"/>
</dbReference>
<gene>
    <name evidence="5" type="ORF">fugu_017245</name>
</gene>
<evidence type="ECO:0000313" key="6">
    <source>
        <dbReference type="Proteomes" id="UP000516260"/>
    </source>
</evidence>
<dbReference type="PROSITE" id="PS50003">
    <property type="entry name" value="PH_DOMAIN"/>
    <property type="match status" value="1"/>
</dbReference>
<feature type="compositionally biased region" description="Basic and acidic residues" evidence="2">
    <location>
        <begin position="1130"/>
        <end position="1140"/>
    </location>
</feature>
<dbReference type="InterPro" id="IPR001849">
    <property type="entry name" value="PH_domain"/>
</dbReference>
<feature type="region of interest" description="Disordered" evidence="2">
    <location>
        <begin position="661"/>
        <end position="690"/>
    </location>
</feature>
<dbReference type="Gene3D" id="1.20.900.10">
    <property type="entry name" value="Dbl homology (DH) domain"/>
    <property type="match status" value="1"/>
</dbReference>
<reference evidence="5 6" key="1">
    <citation type="submission" date="2019-04" db="EMBL/GenBank/DDBJ databases">
        <title>The sequence and de novo assembly of Takifugu bimaculatus genome using PacBio and Hi-C technologies.</title>
        <authorList>
            <person name="Xu P."/>
            <person name="Liu B."/>
            <person name="Zhou Z."/>
        </authorList>
    </citation>
    <scope>NUCLEOTIDE SEQUENCE [LARGE SCALE GENOMIC DNA]</scope>
    <source>
        <strain evidence="5">TB-2018</strain>
        <tissue evidence="5">Muscle</tissue>
    </source>
</reference>
<comment type="caution">
    <text evidence="5">The sequence shown here is derived from an EMBL/GenBank/DDBJ whole genome shotgun (WGS) entry which is preliminary data.</text>
</comment>
<feature type="region of interest" description="Disordered" evidence="2">
    <location>
        <begin position="340"/>
        <end position="369"/>
    </location>
</feature>
<dbReference type="InterPro" id="IPR035899">
    <property type="entry name" value="DBL_dom_sf"/>
</dbReference>
<dbReference type="SUPFAM" id="SSF50729">
    <property type="entry name" value="PH domain-like"/>
    <property type="match status" value="1"/>
</dbReference>
<dbReference type="GO" id="GO:0005085">
    <property type="term" value="F:guanyl-nucleotide exchange factor activity"/>
    <property type="evidence" value="ECO:0007669"/>
    <property type="project" value="InterPro"/>
</dbReference>
<feature type="compositionally biased region" description="Polar residues" evidence="2">
    <location>
        <begin position="663"/>
        <end position="681"/>
    </location>
</feature>
<accession>A0A4Z2BSC6</accession>
<dbReference type="GO" id="GO:0031267">
    <property type="term" value="F:small GTPase binding"/>
    <property type="evidence" value="ECO:0007669"/>
    <property type="project" value="TreeGrafter"/>
</dbReference>
<dbReference type="AlphaFoldDB" id="A0A4Z2BSC6"/>
<evidence type="ECO:0000313" key="5">
    <source>
        <dbReference type="EMBL" id="TNM94486.1"/>
    </source>
</evidence>
<dbReference type="CDD" id="cd00160">
    <property type="entry name" value="RhoGEF"/>
    <property type="match status" value="1"/>
</dbReference>
<dbReference type="PROSITE" id="PS50010">
    <property type="entry name" value="DH_2"/>
    <property type="match status" value="1"/>
</dbReference>
<dbReference type="InterPro" id="IPR000219">
    <property type="entry name" value="DH_dom"/>
</dbReference>
<dbReference type="Proteomes" id="UP000516260">
    <property type="component" value="Chromosome 19"/>
</dbReference>
<feature type="compositionally biased region" description="Basic and acidic residues" evidence="2">
    <location>
        <begin position="340"/>
        <end position="355"/>
    </location>
</feature>
<dbReference type="Pfam" id="PF22697">
    <property type="entry name" value="SOS1_NGEF_PH"/>
    <property type="match status" value="1"/>
</dbReference>
<dbReference type="GO" id="GO:0005829">
    <property type="term" value="C:cytosol"/>
    <property type="evidence" value="ECO:0007669"/>
    <property type="project" value="UniProtKB-ARBA"/>
</dbReference>
<dbReference type="FunFam" id="1.20.900.10:FF:000019">
    <property type="entry name" value="Pleckstrin homology domain-containing family G member 1"/>
    <property type="match status" value="1"/>
</dbReference>
<feature type="region of interest" description="Disordered" evidence="2">
    <location>
        <begin position="567"/>
        <end position="607"/>
    </location>
</feature>
<name>A0A4Z2BSC6_9TELE</name>
<keyword evidence="1" id="KW-0597">Phosphoprotein</keyword>
<proteinExistence type="predicted"/>
<feature type="compositionally biased region" description="Basic and acidic residues" evidence="2">
    <location>
        <begin position="767"/>
        <end position="789"/>
    </location>
</feature>
<feature type="domain" description="DH" evidence="4">
    <location>
        <begin position="9"/>
        <end position="189"/>
    </location>
</feature>
<keyword evidence="6" id="KW-1185">Reference proteome</keyword>
<dbReference type="PANTHER" id="PTHR45924:SF4">
    <property type="entry name" value="PLECKSTRIN HOMOLOGY DOMAIN-CONTAINING FAMILY G MEMBER 3"/>
    <property type="match status" value="1"/>
</dbReference>
<dbReference type="InterPro" id="IPR011993">
    <property type="entry name" value="PH-like_dom_sf"/>
</dbReference>
<dbReference type="SMART" id="SM00325">
    <property type="entry name" value="RhoGEF"/>
    <property type="match status" value="1"/>
</dbReference>
<dbReference type="SUPFAM" id="SSF48065">
    <property type="entry name" value="DBL homology domain (DH-domain)"/>
    <property type="match status" value="1"/>
</dbReference>